<gene>
    <name evidence="1" type="ORF">UB32_09780</name>
</gene>
<reference evidence="1 2" key="1">
    <citation type="submission" date="2015-01" db="EMBL/GenBank/DDBJ databases">
        <title>Draft genome sequences of the supercritical CO2 tolerant bacteria Bacillus subterraneus MITOT1 and Bacillus cereus MIT0214.</title>
        <authorList>
            <person name="Peet K.C."/>
            <person name="Thompson J.R."/>
        </authorList>
    </citation>
    <scope>NUCLEOTIDE SEQUENCE [LARGE SCALE GENOMIC DNA]</scope>
    <source>
        <strain evidence="1 2">MITOT1</strain>
    </source>
</reference>
<accession>A0A0D6Z8Q8</accession>
<dbReference type="RefSeq" id="WP_044393332.1">
    <property type="nucleotide sequence ID" value="NZ_JXIQ01000077.1"/>
</dbReference>
<evidence type="ECO:0000313" key="2">
    <source>
        <dbReference type="Proteomes" id="UP000032512"/>
    </source>
</evidence>
<dbReference type="AlphaFoldDB" id="A0A0D6Z8Q8"/>
<comment type="caution">
    <text evidence="1">The sequence shown here is derived from an EMBL/GenBank/DDBJ whole genome shotgun (WGS) entry which is preliminary data.</text>
</comment>
<dbReference type="Proteomes" id="UP000032512">
    <property type="component" value="Unassembled WGS sequence"/>
</dbReference>
<proteinExistence type="predicted"/>
<name>A0A0D6Z8Q8_9BACI</name>
<protein>
    <submittedName>
        <fullName evidence="1">Uncharacterized protein</fullName>
    </submittedName>
</protein>
<dbReference type="OrthoDB" id="2044757at2"/>
<evidence type="ECO:0000313" key="1">
    <source>
        <dbReference type="EMBL" id="KIY22189.1"/>
    </source>
</evidence>
<sequence length="182" mass="21445">MKKIVIDSYNLDRISTRMAKDFGRIPKGHEDQYAYTLSSMEGNLLKLHRQDPSRTGWHALTAIRMALLTIDAYLKQVEYDFSHHVTPENQSFLYGLLMSFDPYTNNELYEILMEKNPNFESREYFGTFIKCLLRIEKSIELWTKRSGQNGYFVFIENHMGHLIDQDDKMNFSIMVPLVDSRD</sequence>
<organism evidence="1 2">
    <name type="scientific">Mesobacillus subterraneus</name>
    <dbReference type="NCBI Taxonomy" id="285983"/>
    <lineage>
        <taxon>Bacteria</taxon>
        <taxon>Bacillati</taxon>
        <taxon>Bacillota</taxon>
        <taxon>Bacilli</taxon>
        <taxon>Bacillales</taxon>
        <taxon>Bacillaceae</taxon>
        <taxon>Mesobacillus</taxon>
    </lineage>
</organism>
<keyword evidence="2" id="KW-1185">Reference proteome</keyword>
<dbReference type="EMBL" id="JXIQ01000077">
    <property type="protein sequence ID" value="KIY22189.1"/>
    <property type="molecule type" value="Genomic_DNA"/>
</dbReference>
<dbReference type="PATRIC" id="fig|285983.3.peg.502"/>